<dbReference type="PANTHER" id="PTHR30619">
    <property type="entry name" value="DNA INTERNALIZATION/COMPETENCE PROTEIN COMEC/REC2"/>
    <property type="match status" value="1"/>
</dbReference>
<feature type="transmembrane region" description="Helical" evidence="6">
    <location>
        <begin position="41"/>
        <end position="59"/>
    </location>
</feature>
<dbReference type="AlphaFoldDB" id="A0A2T4PZA9"/>
<evidence type="ECO:0000256" key="4">
    <source>
        <dbReference type="ARBA" id="ARBA00022989"/>
    </source>
</evidence>
<dbReference type="InterPro" id="IPR004477">
    <property type="entry name" value="ComEC_N"/>
</dbReference>
<feature type="transmembrane region" description="Helical" evidence="6">
    <location>
        <begin position="234"/>
        <end position="250"/>
    </location>
</feature>
<feature type="transmembrane region" description="Helical" evidence="6">
    <location>
        <begin position="353"/>
        <end position="379"/>
    </location>
</feature>
<feature type="transmembrane region" description="Helical" evidence="6">
    <location>
        <begin position="281"/>
        <end position="298"/>
    </location>
</feature>
<name>A0A2T4PZA9_STAWA</name>
<comment type="subcellular location">
    <subcellularLocation>
        <location evidence="1">Cell membrane</location>
        <topology evidence="1">Multi-pass membrane protein</topology>
    </subcellularLocation>
</comment>
<evidence type="ECO:0000313" key="9">
    <source>
        <dbReference type="Proteomes" id="UP000240717"/>
    </source>
</evidence>
<evidence type="ECO:0000256" key="3">
    <source>
        <dbReference type="ARBA" id="ARBA00022692"/>
    </source>
</evidence>
<keyword evidence="5 6" id="KW-0472">Membrane</keyword>
<feature type="domain" description="Metallo-beta-lactamase" evidence="7">
    <location>
        <begin position="476"/>
        <end position="681"/>
    </location>
</feature>
<keyword evidence="4 6" id="KW-1133">Transmembrane helix</keyword>
<feature type="transmembrane region" description="Helical" evidence="6">
    <location>
        <begin position="447"/>
        <end position="463"/>
    </location>
</feature>
<dbReference type="EMBL" id="PZEV01000029">
    <property type="protein sequence ID" value="PTI50447.1"/>
    <property type="molecule type" value="Genomic_DNA"/>
</dbReference>
<dbReference type="SMART" id="SM00849">
    <property type="entry name" value="Lactamase_B"/>
    <property type="match status" value="1"/>
</dbReference>
<dbReference type="SUPFAM" id="SSF56281">
    <property type="entry name" value="Metallo-hydrolase/oxidoreductase"/>
    <property type="match status" value="1"/>
</dbReference>
<dbReference type="NCBIfam" id="TIGR00360">
    <property type="entry name" value="ComEC_N-term"/>
    <property type="match status" value="1"/>
</dbReference>
<evidence type="ECO:0000256" key="5">
    <source>
        <dbReference type="ARBA" id="ARBA00023136"/>
    </source>
</evidence>
<dbReference type="InterPro" id="IPR035681">
    <property type="entry name" value="ComA-like_MBL"/>
</dbReference>
<feature type="transmembrane region" description="Helical" evidence="6">
    <location>
        <begin position="202"/>
        <end position="222"/>
    </location>
</feature>
<feature type="transmembrane region" description="Helical" evidence="6">
    <location>
        <begin position="327"/>
        <end position="347"/>
    </location>
</feature>
<dbReference type="InterPro" id="IPR004797">
    <property type="entry name" value="Competence_ComEC/Rec2"/>
</dbReference>
<dbReference type="CDD" id="cd07731">
    <property type="entry name" value="ComA-like_MBL-fold"/>
    <property type="match status" value="1"/>
</dbReference>
<protein>
    <submittedName>
        <fullName evidence="8">DNA internalization-related competence protein ComEC/Rec2</fullName>
    </submittedName>
</protein>
<comment type="caution">
    <text evidence="8">The sequence shown here is derived from an EMBL/GenBank/DDBJ whole genome shotgun (WGS) entry which is preliminary data.</text>
</comment>
<dbReference type="Pfam" id="PF00753">
    <property type="entry name" value="Lactamase_B"/>
    <property type="match status" value="1"/>
</dbReference>
<proteinExistence type="predicted"/>
<dbReference type="InterPro" id="IPR036866">
    <property type="entry name" value="RibonucZ/Hydroxyglut_hydro"/>
</dbReference>
<dbReference type="InterPro" id="IPR001279">
    <property type="entry name" value="Metallo-B-lactamas"/>
</dbReference>
<accession>A0A2T4PZA9</accession>
<dbReference type="STRING" id="1194526.A284_05780"/>
<evidence type="ECO:0000256" key="1">
    <source>
        <dbReference type="ARBA" id="ARBA00004651"/>
    </source>
</evidence>
<feature type="transmembrane region" description="Helical" evidence="6">
    <location>
        <begin position="420"/>
        <end position="440"/>
    </location>
</feature>
<feature type="transmembrane region" description="Helical" evidence="6">
    <location>
        <begin position="304"/>
        <end position="320"/>
    </location>
</feature>
<dbReference type="Pfam" id="PF03772">
    <property type="entry name" value="Competence"/>
    <property type="match status" value="1"/>
</dbReference>
<keyword evidence="3 6" id="KW-0812">Transmembrane</keyword>
<dbReference type="Proteomes" id="UP000240717">
    <property type="component" value="Unassembled WGS sequence"/>
</dbReference>
<dbReference type="Gene3D" id="3.60.15.10">
    <property type="entry name" value="Ribonuclease Z/Hydroxyacylglutathione hydrolase-like"/>
    <property type="match status" value="1"/>
</dbReference>
<organism evidence="8 9">
    <name type="scientific">Staphylococcus warneri</name>
    <dbReference type="NCBI Taxonomy" id="1292"/>
    <lineage>
        <taxon>Bacteria</taxon>
        <taxon>Bacillati</taxon>
        <taxon>Bacillota</taxon>
        <taxon>Bacilli</taxon>
        <taxon>Bacillales</taxon>
        <taxon>Staphylococcaceae</taxon>
        <taxon>Staphylococcus</taxon>
    </lineage>
</organism>
<evidence type="ECO:0000256" key="2">
    <source>
        <dbReference type="ARBA" id="ARBA00022475"/>
    </source>
</evidence>
<reference evidence="8 9" key="1">
    <citation type="journal article" date="2016" name="Front. Microbiol.">
        <title>Comprehensive Phylogenetic Analysis of Bovine Non-aureus Staphylococci Species Based on Whole-Genome Sequencing.</title>
        <authorList>
            <person name="Naushad S."/>
            <person name="Barkema H.W."/>
            <person name="Luby C."/>
            <person name="Condas L.A."/>
            <person name="Nobrega D.B."/>
            <person name="Carson D.A."/>
            <person name="De Buck J."/>
        </authorList>
    </citation>
    <scope>NUCLEOTIDE SEQUENCE [LARGE SCALE GENOMIC DNA]</scope>
    <source>
        <strain evidence="8 9">SNUC 2993</strain>
    </source>
</reference>
<keyword evidence="2" id="KW-1003">Cell membrane</keyword>
<evidence type="ECO:0000313" key="8">
    <source>
        <dbReference type="EMBL" id="PTI50447.1"/>
    </source>
</evidence>
<dbReference type="NCBIfam" id="TIGR00361">
    <property type="entry name" value="ComEC_Rec2"/>
    <property type="match status" value="1"/>
</dbReference>
<gene>
    <name evidence="8" type="ORF">BU085_08830</name>
</gene>
<dbReference type="GO" id="GO:0030420">
    <property type="term" value="P:establishment of competence for transformation"/>
    <property type="evidence" value="ECO:0007669"/>
    <property type="project" value="InterPro"/>
</dbReference>
<evidence type="ECO:0000256" key="6">
    <source>
        <dbReference type="SAM" id="Phobius"/>
    </source>
</evidence>
<dbReference type="GO" id="GO:0005886">
    <property type="term" value="C:plasma membrane"/>
    <property type="evidence" value="ECO:0007669"/>
    <property type="project" value="UniProtKB-SubCell"/>
</dbReference>
<dbReference type="InterPro" id="IPR052159">
    <property type="entry name" value="Competence_DNA_uptake"/>
</dbReference>
<feature type="transmembrane region" description="Helical" evidence="6">
    <location>
        <begin position="12"/>
        <end position="32"/>
    </location>
</feature>
<dbReference type="PANTHER" id="PTHR30619:SF1">
    <property type="entry name" value="RECOMBINATION PROTEIN 2"/>
    <property type="match status" value="1"/>
</dbReference>
<evidence type="ECO:0000259" key="7">
    <source>
        <dbReference type="SMART" id="SM00849"/>
    </source>
</evidence>
<sequence length="728" mass="83552">MFYIALSCLVGILWLSNRILSTFILCCLLFILMRKNLLKRYVLSVLIFFILSMVILNTSNDKKDKEERHLNKNRYIIDMVSIIKLNKGLESYKGILNWKGNEYKFLYKVKDINKPMSIENQTCLIKGEFSLNNTSQPYIFIRQIDLSSCQSNKRFSFMTNYQSYIREQMQNSHNIYFDRMLALISGDTSSLNPMFIEDVKEIGIYHLLAVSGSHVASLIYLVYQIFVRFNTPTMIIKLVLLILLPLYALYTDFAPSAVRAILAAIILLLLPKSLKINPLELLSIVFILMFFINPQIIYDIGFQFSFLISLFLIISSPLLKHLTGLKLIVAVTFIAQLGALLISIYHFNQIQWIGLISNLVFVPFYSFLIFPLAILFFVLSHFTIHLDILNSVIAAIFNFHDDLVSIFLKLKYLRIFVPELSSNSLLLILIFTFLSLYLFVKKHFFKATFVISMGILIIIHYTSDNEGQLTMFDVGQGDSVLFQTDSKQNIMIDTGGKRTENHKQPNFNISKYKTIPSLKSKGVSKVDYLIISHPHLDHMGELPYLASHINIKNIVLLKDSFSKAELYNIEKICKSNRINLIDVNNLHTLTLKKATLRFMDTYIKDSDDKNEQSIVILISYKHKKILLTGDMSIKNEELLLQRYQLPRIDILKVAHHGSKTSSSHNLIKLIKPKISLISSGKGNKYKLPNQEVIQRLQGFGSKVLDTQVNGEITVKLNSNLTITTNQPN</sequence>